<name>A0A0J9SAA2_PLAVI</name>
<feature type="compositionally biased region" description="Polar residues" evidence="1">
    <location>
        <begin position="512"/>
        <end position="522"/>
    </location>
</feature>
<protein>
    <submittedName>
        <fullName evidence="2">Uncharacterized protein</fullName>
    </submittedName>
</protein>
<feature type="compositionally biased region" description="Polar residues" evidence="1">
    <location>
        <begin position="542"/>
        <end position="556"/>
    </location>
</feature>
<accession>A0A0J9SAA2</accession>
<feature type="region of interest" description="Disordered" evidence="1">
    <location>
        <begin position="660"/>
        <end position="685"/>
    </location>
</feature>
<dbReference type="EMBL" id="KQ234316">
    <property type="protein sequence ID" value="KMZ79860.1"/>
    <property type="molecule type" value="Genomic_DNA"/>
</dbReference>
<sequence>MVEINEIEFIEEPEYFKLQHGSCFCMVEEEKKRKENFSTEEKKLANSNFTISNAKQKGLYFFNKSLNVFSLSDFLYKIDNENSKDSSDGGDKINIKSQPFEENVLLIENNKTDTQAFLYTDQQNVYAFDYGSEKVKLLCRVDVPLRGLKPIDDHLFLALSADERVHLMRNTQLYECQEWTDPVNNVDEKNGVFLFTYSNKEVFVLKDLQKSNTYDLSSISEEINISHEKCKIMCAKILEAQKNRRTIFLMVLYLYEEELTTIMYDLLIEQDEIKRVTYSTNDFDFQDFENNFVKCIYISEWQTVVAISSESCEAVVYTRNGNMTWEGSGSPPLGAPNAADAYAADPYAVEGNHSGGLKFLSVMEGYKINTRDSETFFLSLFMYSKYEDKIYRKSKIGNVPFLKNPCVFFALQDNHKIVVEYLDKYKLVDNTDFSPTAVQEGDANECGLKEVTVLPDLKQDVIEVHGEVSPNVFNVFKVKERVAPNREEPTEGKETIGETKKESFFDLFQSKAKSTSEGQTVEGTGRSAEEEVPPGEEATCAVGQQSGVNAQMSPTANAPHERDRKNQLAKERQRLYRCIRRSAKVYEDESFIVNELPEGFNKLIKSGIYFCEDFLNHLNVHSIERRKGPKVGSRKKECYYDKGGDKIVFLRDSAIGEEVDEAGVEDDEEGKKKKKKLPKRNSKNEFHHHFHSEDFDFYKHKKLSDRQCERIIKKIERKQGFLRDIRGIFVSEEGPNGEAQREGQPTKDQPEKDQPARDHPTKDPFNRNIQIDISPEERSKFYNQLDAYLSKRKLLKVRKEIFDDLKNGQLGAGHIFETVLYNLFKQDGLKHCEAFIYFVLKNLEVKIFSSSFFLLELYFAHLLSPYLRRNGTSAAPPPPSLGQQTPPSVKLLSLKGRFGTPFSGANRSSAHPNCGDKEPPQLDSEYSTDDLSEDDLLKKIKNEKDFAKKNEYLAKVIPLFNEPSSRESECTSFHLMHAGIHFVNKRMCHALSQKLFPILVERNLNKLDDELGLIKNYLFDVVLGSS</sequence>
<dbReference type="OrthoDB" id="371488at2759"/>
<organism evidence="2 3">
    <name type="scientific">Plasmodium vivax India VII</name>
    <dbReference type="NCBI Taxonomy" id="1077284"/>
    <lineage>
        <taxon>Eukaryota</taxon>
        <taxon>Sar</taxon>
        <taxon>Alveolata</taxon>
        <taxon>Apicomplexa</taxon>
        <taxon>Aconoidasida</taxon>
        <taxon>Haemosporida</taxon>
        <taxon>Plasmodiidae</taxon>
        <taxon>Plasmodium</taxon>
        <taxon>Plasmodium (Plasmodium)</taxon>
    </lineage>
</organism>
<evidence type="ECO:0000313" key="2">
    <source>
        <dbReference type="EMBL" id="KMZ79860.1"/>
    </source>
</evidence>
<feature type="compositionally biased region" description="Basic residues" evidence="1">
    <location>
        <begin position="672"/>
        <end position="681"/>
    </location>
</feature>
<dbReference type="Proteomes" id="UP000053562">
    <property type="component" value="Unassembled WGS sequence"/>
</dbReference>
<evidence type="ECO:0000256" key="1">
    <source>
        <dbReference type="SAM" id="MobiDB-lite"/>
    </source>
</evidence>
<gene>
    <name evidence="2" type="ORF">PVIIG_01134</name>
</gene>
<feature type="compositionally biased region" description="Basic and acidic residues" evidence="1">
    <location>
        <begin position="739"/>
        <end position="765"/>
    </location>
</feature>
<dbReference type="AlphaFoldDB" id="A0A0J9SAA2"/>
<feature type="region of interest" description="Disordered" evidence="1">
    <location>
        <begin position="732"/>
        <end position="769"/>
    </location>
</feature>
<feature type="region of interest" description="Disordered" evidence="1">
    <location>
        <begin position="903"/>
        <end position="930"/>
    </location>
</feature>
<feature type="region of interest" description="Disordered" evidence="1">
    <location>
        <begin position="512"/>
        <end position="569"/>
    </location>
</feature>
<evidence type="ECO:0000313" key="3">
    <source>
        <dbReference type="Proteomes" id="UP000053562"/>
    </source>
</evidence>
<feature type="compositionally biased region" description="Basic and acidic residues" evidence="1">
    <location>
        <begin position="559"/>
        <end position="569"/>
    </location>
</feature>
<reference evidence="2 3" key="1">
    <citation type="submission" date="2011-08" db="EMBL/GenBank/DDBJ databases">
        <title>The Genome Sequence of Plasmodium vivax India VII.</title>
        <authorList>
            <consortium name="The Broad Institute Genome Sequencing Platform"/>
            <consortium name="The Broad Institute Genome Sequencing Center for Infectious Disease"/>
            <person name="Neafsey D."/>
            <person name="Carlton J."/>
            <person name="Barnwell J."/>
            <person name="Collins W."/>
            <person name="Escalante A."/>
            <person name="Mullikin J."/>
            <person name="Saul A."/>
            <person name="Guigo R."/>
            <person name="Camara F."/>
            <person name="Young S.K."/>
            <person name="Zeng Q."/>
            <person name="Gargeya S."/>
            <person name="Fitzgerald M."/>
            <person name="Haas B."/>
            <person name="Abouelleil A."/>
            <person name="Alvarado L."/>
            <person name="Arachchi H.M."/>
            <person name="Berlin A."/>
            <person name="Brown A."/>
            <person name="Chapman S.B."/>
            <person name="Chen Z."/>
            <person name="Dunbar C."/>
            <person name="Freedman E."/>
            <person name="Gearin G."/>
            <person name="Gellesch M."/>
            <person name="Goldberg J."/>
            <person name="Griggs A."/>
            <person name="Gujja S."/>
            <person name="Heiman D."/>
            <person name="Howarth C."/>
            <person name="Larson L."/>
            <person name="Lui A."/>
            <person name="MacDonald P.J.P."/>
            <person name="Montmayeur A."/>
            <person name="Murphy C."/>
            <person name="Neiman D."/>
            <person name="Pearson M."/>
            <person name="Priest M."/>
            <person name="Roberts A."/>
            <person name="Saif S."/>
            <person name="Shea T."/>
            <person name="Shenoy N."/>
            <person name="Sisk P."/>
            <person name="Stolte C."/>
            <person name="Sykes S."/>
            <person name="Wortman J."/>
            <person name="Nusbaum C."/>
            <person name="Birren B."/>
        </authorList>
    </citation>
    <scope>NUCLEOTIDE SEQUENCE [LARGE SCALE GENOMIC DNA]</scope>
    <source>
        <strain evidence="2 3">India VII</strain>
    </source>
</reference>
<proteinExistence type="predicted"/>